<name>A0A127K756_9RHOO</name>
<dbReference type="STRING" id="1134435.AC731_013145"/>
<dbReference type="AlphaFoldDB" id="A0A127K756"/>
<proteinExistence type="predicted"/>
<sequence>MDTGINILMYHQVGEFAPMKAHRSTYCDHRRFARQMAFLARFGYTVLSMDQVLACLRGEAPVPPKAVALTFDDGYENFYEYAFPVLKQHGFPAMVYLISGLLGQPSSWFAKDGRDTPPLMSAERVRQLHREGIDFGSHSATHVKLAEQDTNRIREEVTRSKRELEDVLGAAVAHFCYPYGSHDMRAVEAVAEAGYQCATTCVRAPATTDDDPLTLPRKAVSWGDNLIGLWWRLHMKNTPKQAPIRRPDSSFSAAGSR</sequence>
<keyword evidence="4" id="KW-1185">Reference proteome</keyword>
<dbReference type="PANTHER" id="PTHR34216">
    <property type="match status" value="1"/>
</dbReference>
<feature type="domain" description="NodB homology" evidence="2">
    <location>
        <begin position="65"/>
        <end position="257"/>
    </location>
</feature>
<dbReference type="SUPFAM" id="SSF88713">
    <property type="entry name" value="Glycoside hydrolase/deacetylase"/>
    <property type="match status" value="1"/>
</dbReference>
<evidence type="ECO:0000313" key="3">
    <source>
        <dbReference type="EMBL" id="AMO37798.1"/>
    </source>
</evidence>
<dbReference type="PANTHER" id="PTHR34216:SF7">
    <property type="entry name" value="POLY-BETA-1,6-N-ACETYL-D-GLUCOSAMINE N-DEACETYLASE"/>
    <property type="match status" value="1"/>
</dbReference>
<protein>
    <submittedName>
        <fullName evidence="3">Polysaccharide deacetylase</fullName>
    </submittedName>
</protein>
<dbReference type="PROSITE" id="PS51677">
    <property type="entry name" value="NODB"/>
    <property type="match status" value="1"/>
</dbReference>
<dbReference type="GO" id="GO:0005975">
    <property type="term" value="P:carbohydrate metabolic process"/>
    <property type="evidence" value="ECO:0007669"/>
    <property type="project" value="InterPro"/>
</dbReference>
<evidence type="ECO:0000256" key="1">
    <source>
        <dbReference type="ARBA" id="ARBA00022729"/>
    </source>
</evidence>
<evidence type="ECO:0000313" key="4">
    <source>
        <dbReference type="Proteomes" id="UP000036902"/>
    </source>
</evidence>
<dbReference type="InterPro" id="IPR002509">
    <property type="entry name" value="NODB_dom"/>
</dbReference>
<dbReference type="RefSeq" id="WP_048706733.1">
    <property type="nucleotide sequence ID" value="NZ_CP014646.1"/>
</dbReference>
<evidence type="ECO:0000259" key="2">
    <source>
        <dbReference type="PROSITE" id="PS51677"/>
    </source>
</evidence>
<keyword evidence="1" id="KW-0732">Signal</keyword>
<dbReference type="CDD" id="cd10918">
    <property type="entry name" value="CE4_NodB_like_5s_6s"/>
    <property type="match status" value="1"/>
</dbReference>
<reference evidence="4" key="1">
    <citation type="submission" date="2016-03" db="EMBL/GenBank/DDBJ databases">
        <authorList>
            <person name="Ma C."/>
            <person name="Zhou S."/>
            <person name="Yang G."/>
        </authorList>
    </citation>
    <scope>NUCLEOTIDE SEQUENCE [LARGE SCALE GENOMIC DNA]</scope>
    <source>
        <strain evidence="4">SgZ-1</strain>
    </source>
</reference>
<dbReference type="EMBL" id="CP014646">
    <property type="protein sequence ID" value="AMO37798.1"/>
    <property type="molecule type" value="Genomic_DNA"/>
</dbReference>
<dbReference type="InterPro" id="IPR011330">
    <property type="entry name" value="Glyco_hydro/deAcase_b/a-brl"/>
</dbReference>
<gene>
    <name evidence="3" type="ORF">AC731_013145</name>
</gene>
<dbReference type="InterPro" id="IPR051398">
    <property type="entry name" value="Polysacch_Deacetylase"/>
</dbReference>
<dbReference type="KEGG" id="thu:AC731_013145"/>
<dbReference type="GO" id="GO:0016810">
    <property type="term" value="F:hydrolase activity, acting on carbon-nitrogen (but not peptide) bonds"/>
    <property type="evidence" value="ECO:0007669"/>
    <property type="project" value="InterPro"/>
</dbReference>
<organism evidence="3 4">
    <name type="scientific">Thauera humireducens</name>
    <dbReference type="NCBI Taxonomy" id="1134435"/>
    <lineage>
        <taxon>Bacteria</taxon>
        <taxon>Pseudomonadati</taxon>
        <taxon>Pseudomonadota</taxon>
        <taxon>Betaproteobacteria</taxon>
        <taxon>Rhodocyclales</taxon>
        <taxon>Zoogloeaceae</taxon>
        <taxon>Thauera</taxon>
    </lineage>
</organism>
<dbReference type="Gene3D" id="3.20.20.370">
    <property type="entry name" value="Glycoside hydrolase/deacetylase"/>
    <property type="match status" value="1"/>
</dbReference>
<dbReference type="Proteomes" id="UP000036902">
    <property type="component" value="Chromosome"/>
</dbReference>
<accession>A0A127K756</accession>
<dbReference type="Pfam" id="PF01522">
    <property type="entry name" value="Polysacc_deac_1"/>
    <property type="match status" value="1"/>
</dbReference>